<evidence type="ECO:0000313" key="3">
    <source>
        <dbReference type="Proteomes" id="UP000252139"/>
    </source>
</evidence>
<dbReference type="AlphaFoldDB" id="A0A367ITA5"/>
<sequence>MRNNSLIQKFNATITTTTTTTTPINSAKRRVSFDLSHNTVYLLPSFEECRDAAKQARREEWQKKTLNEEMLSEDIIVEIQADTSANARHLEEQEQKNTSATVQLKSCLKKPPVGNTEEDRKKKHTSHHKKNNHKKRKRSSSKSSHLDKVSMISVH</sequence>
<accession>A0A367ITA5</accession>
<dbReference type="OrthoDB" id="2274050at2759"/>
<keyword evidence="3" id="KW-1185">Reference proteome</keyword>
<name>A0A367ITA5_RHIAZ</name>
<dbReference type="Proteomes" id="UP000252139">
    <property type="component" value="Unassembled WGS sequence"/>
</dbReference>
<evidence type="ECO:0000256" key="1">
    <source>
        <dbReference type="SAM" id="MobiDB-lite"/>
    </source>
</evidence>
<organism evidence="2 3">
    <name type="scientific">Rhizopus azygosporus</name>
    <name type="common">Rhizopus microsporus var. azygosporus</name>
    <dbReference type="NCBI Taxonomy" id="86630"/>
    <lineage>
        <taxon>Eukaryota</taxon>
        <taxon>Fungi</taxon>
        <taxon>Fungi incertae sedis</taxon>
        <taxon>Mucoromycota</taxon>
        <taxon>Mucoromycotina</taxon>
        <taxon>Mucoromycetes</taxon>
        <taxon>Mucorales</taxon>
        <taxon>Mucorineae</taxon>
        <taxon>Rhizopodaceae</taxon>
        <taxon>Rhizopus</taxon>
    </lineage>
</organism>
<feature type="region of interest" description="Disordered" evidence="1">
    <location>
        <begin position="86"/>
        <end position="155"/>
    </location>
</feature>
<comment type="caution">
    <text evidence="2">The sequence shown here is derived from an EMBL/GenBank/DDBJ whole genome shotgun (WGS) entry which is preliminary data.</text>
</comment>
<reference evidence="2 3" key="1">
    <citation type="journal article" date="2018" name="G3 (Bethesda)">
        <title>Phylogenetic and Phylogenomic Definition of Rhizopus Species.</title>
        <authorList>
            <person name="Gryganskyi A.P."/>
            <person name="Golan J."/>
            <person name="Dolatabadi S."/>
            <person name="Mondo S."/>
            <person name="Robb S."/>
            <person name="Idnurm A."/>
            <person name="Muszewska A."/>
            <person name="Steczkiewicz K."/>
            <person name="Masonjones S."/>
            <person name="Liao H.L."/>
            <person name="Gajdeczka M.T."/>
            <person name="Anike F."/>
            <person name="Vuek A."/>
            <person name="Anishchenko I.M."/>
            <person name="Voigt K."/>
            <person name="de Hoog G.S."/>
            <person name="Smith M.E."/>
            <person name="Heitman J."/>
            <person name="Vilgalys R."/>
            <person name="Stajich J.E."/>
        </authorList>
    </citation>
    <scope>NUCLEOTIDE SEQUENCE [LARGE SCALE GENOMIC DNA]</scope>
    <source>
        <strain evidence="2 3">CBS 357.93</strain>
    </source>
</reference>
<proteinExistence type="predicted"/>
<gene>
    <name evidence="2" type="ORF">CU097_004871</name>
</gene>
<feature type="compositionally biased region" description="Basic residues" evidence="1">
    <location>
        <begin position="121"/>
        <end position="140"/>
    </location>
</feature>
<protein>
    <submittedName>
        <fullName evidence="2">Uncharacterized protein</fullName>
    </submittedName>
</protein>
<dbReference type="EMBL" id="PJQL01003694">
    <property type="protein sequence ID" value="RCH80869.1"/>
    <property type="molecule type" value="Genomic_DNA"/>
</dbReference>
<evidence type="ECO:0000313" key="2">
    <source>
        <dbReference type="EMBL" id="RCH80869.1"/>
    </source>
</evidence>